<dbReference type="AlphaFoldDB" id="A0A2V3PRF0"/>
<dbReference type="EMBL" id="QICL01000004">
    <property type="protein sequence ID" value="PXV66900.1"/>
    <property type="molecule type" value="Genomic_DNA"/>
</dbReference>
<comment type="caution">
    <text evidence="1">The sequence shown here is derived from an EMBL/GenBank/DDBJ whole genome shotgun (WGS) entry which is preliminary data.</text>
</comment>
<proteinExistence type="predicted"/>
<gene>
    <name evidence="1" type="ORF">CLV62_104161</name>
</gene>
<organism evidence="1 2">
    <name type="scientific">Dysgonomonas alginatilytica</name>
    <dbReference type="NCBI Taxonomy" id="1605892"/>
    <lineage>
        <taxon>Bacteria</taxon>
        <taxon>Pseudomonadati</taxon>
        <taxon>Bacteroidota</taxon>
        <taxon>Bacteroidia</taxon>
        <taxon>Bacteroidales</taxon>
        <taxon>Dysgonomonadaceae</taxon>
        <taxon>Dysgonomonas</taxon>
    </lineage>
</organism>
<dbReference type="Gene3D" id="1.10.287.1080">
    <property type="entry name" value="MazG-like"/>
    <property type="match status" value="1"/>
</dbReference>
<sequence length="275" mass="31987">MIHNLNDFCHKVNVKPSDLISDSQKQPLPLYRAVFAYLMYPTYTQTEIGKLLNRHPSTINTSINKLKDANSVGDKSVKRVFDQLNFNTKRTKMTRPDLTPLSKKVYAANKEKGFHDHPHPDKHHLCLIVSELMEAVEAHRKGKKADLTKFYYCTKNNTESEHKSGFVKSFNTYIKDTIEDELADAVIRLLDFAGARNYDLNNIAFSSQIVKAKTFTESIWEVITELVACEEEESVYCTISQIEELCNRMFISLWEHVDLKLKYNRTRPYRHNKLY</sequence>
<dbReference type="Proteomes" id="UP000247973">
    <property type="component" value="Unassembled WGS sequence"/>
</dbReference>
<evidence type="ECO:0000313" key="2">
    <source>
        <dbReference type="Proteomes" id="UP000247973"/>
    </source>
</evidence>
<reference evidence="1 2" key="1">
    <citation type="submission" date="2018-03" db="EMBL/GenBank/DDBJ databases">
        <title>Genomic Encyclopedia of Archaeal and Bacterial Type Strains, Phase II (KMG-II): from individual species to whole genera.</title>
        <authorList>
            <person name="Goeker M."/>
        </authorList>
    </citation>
    <scope>NUCLEOTIDE SEQUENCE [LARGE SCALE GENOMIC DNA]</scope>
    <source>
        <strain evidence="1 2">DSM 100214</strain>
    </source>
</reference>
<dbReference type="OrthoDB" id="1086666at2"/>
<keyword evidence="2" id="KW-1185">Reference proteome</keyword>
<protein>
    <submittedName>
        <fullName evidence="1">DnaA-like protein</fullName>
    </submittedName>
</protein>
<name>A0A2V3PRF0_9BACT</name>
<dbReference type="RefSeq" id="WP_110309855.1">
    <property type="nucleotide sequence ID" value="NZ_QICL01000004.1"/>
</dbReference>
<dbReference type="GO" id="GO:0043565">
    <property type="term" value="F:sequence-specific DNA binding"/>
    <property type="evidence" value="ECO:0007669"/>
    <property type="project" value="InterPro"/>
</dbReference>
<dbReference type="Gene3D" id="1.10.1750.10">
    <property type="match status" value="1"/>
</dbReference>
<dbReference type="SUPFAM" id="SSF48295">
    <property type="entry name" value="TrpR-like"/>
    <property type="match status" value="1"/>
</dbReference>
<evidence type="ECO:0000313" key="1">
    <source>
        <dbReference type="EMBL" id="PXV66900.1"/>
    </source>
</evidence>
<dbReference type="InterPro" id="IPR010921">
    <property type="entry name" value="Trp_repressor/repl_initiator"/>
</dbReference>
<accession>A0A2V3PRF0</accession>